<dbReference type="Proteomes" id="UP000414233">
    <property type="component" value="Unassembled WGS sequence"/>
</dbReference>
<dbReference type="InterPro" id="IPR017850">
    <property type="entry name" value="Alkaline_phosphatase_core_sf"/>
</dbReference>
<feature type="transmembrane region" description="Helical" evidence="1">
    <location>
        <begin position="12"/>
        <end position="36"/>
    </location>
</feature>
<dbReference type="AlphaFoldDB" id="A0A5E4RYT3"/>
<proteinExistence type="predicted"/>
<feature type="transmembrane region" description="Helical" evidence="1">
    <location>
        <begin position="89"/>
        <end position="112"/>
    </location>
</feature>
<reference evidence="2 3" key="1">
    <citation type="submission" date="2019-08" db="EMBL/GenBank/DDBJ databases">
        <authorList>
            <person name="Peeters C."/>
        </authorList>
    </citation>
    <scope>NUCLEOTIDE SEQUENCE [LARGE SCALE GENOMIC DNA]</scope>
    <source>
        <strain evidence="2 3">LMG 30175</strain>
    </source>
</reference>
<evidence type="ECO:0000313" key="3">
    <source>
        <dbReference type="Proteomes" id="UP000414233"/>
    </source>
</evidence>
<organism evidence="2 3">
    <name type="scientific">Pandoraea terrae</name>
    <dbReference type="NCBI Taxonomy" id="1537710"/>
    <lineage>
        <taxon>Bacteria</taxon>
        <taxon>Pseudomonadati</taxon>
        <taxon>Pseudomonadota</taxon>
        <taxon>Betaproteobacteria</taxon>
        <taxon>Burkholderiales</taxon>
        <taxon>Burkholderiaceae</taxon>
        <taxon>Pandoraea</taxon>
    </lineage>
</organism>
<keyword evidence="3" id="KW-1185">Reference proteome</keyword>
<accession>A0A5E4RYT3</accession>
<dbReference type="RefSeq" id="WP_150695425.1">
    <property type="nucleotide sequence ID" value="NZ_CABPRZ010000002.1"/>
</dbReference>
<gene>
    <name evidence="2" type="primary">bcsG</name>
    <name evidence="2" type="ORF">PTE30175_00435</name>
</gene>
<dbReference type="Pfam" id="PF11658">
    <property type="entry name" value="CBP_BcsG"/>
    <property type="match status" value="1"/>
</dbReference>
<keyword evidence="1" id="KW-0472">Membrane</keyword>
<sequence length="546" mass="59690">MGIWNLYFILKLLLLWGGVISFHILANFLFAVALAIRLRSRWAKIARQVVAIPAGFALLYHDSNLPPFARFIEQLPALAQFRFSYLLELLGRFVGTREWLLLLILVLVYWIVNRWLRVTTLVLLALLIVPGWLRLGTLLPMLSPVVASQGGAANANAAMPSVTAAGGAAGAGGSVVASANGEVPMAGNPDTALDGFYQRERGRSVSFPSQLGAGPDFDIVFLHVCSLAQDDLDTEKLTNLPLLSQFDYVFKNFNSAASYSGPAAIRVLRASCGAASHKGLYEPAAQQCYVMSDLKQLGFTPSVLMNHDGHFDNFMKEVLDNVGVQGVKPIDNTASRISMRAFDETPIRSDGDVLTSWVKRRAEMPDKRVALYYNTISLHDGNRIEGMKLSSVESYPLRVKTLFDDFGKFIDAIQQSGRKTIVVFVPEHGAAIRGNKLQISGMREIPLPEITHVPVAVKLVGFGDGPRSGPPVTIDTPTSYLAMSQLLANLITTNPFAARADLSRYANDLPQTAFVSSNEQSTVMKYAGKTLIRGMDGVWLDVNTLE</sequence>
<dbReference type="Gene3D" id="3.40.720.10">
    <property type="entry name" value="Alkaline Phosphatase, subunit A"/>
    <property type="match status" value="1"/>
</dbReference>
<keyword evidence="1" id="KW-0812">Transmembrane</keyword>
<dbReference type="EMBL" id="CABPRZ010000002">
    <property type="protein sequence ID" value="VVD68295.1"/>
    <property type="molecule type" value="Genomic_DNA"/>
</dbReference>
<evidence type="ECO:0000256" key="1">
    <source>
        <dbReference type="SAM" id="Phobius"/>
    </source>
</evidence>
<dbReference type="InterPro" id="IPR017744">
    <property type="entry name" value="BcsG"/>
</dbReference>
<dbReference type="OrthoDB" id="6965261at2"/>
<protein>
    <submittedName>
        <fullName evidence="2">Cellulose biosynthesis protein BcsG</fullName>
    </submittedName>
</protein>
<name>A0A5E4RYT3_9BURK</name>
<keyword evidence="1" id="KW-1133">Transmembrane helix</keyword>
<evidence type="ECO:0000313" key="2">
    <source>
        <dbReference type="EMBL" id="VVD68295.1"/>
    </source>
</evidence>
<feature type="transmembrane region" description="Helical" evidence="1">
    <location>
        <begin position="118"/>
        <end position="135"/>
    </location>
</feature>
<dbReference type="NCBIfam" id="TIGR03368">
    <property type="entry name" value="cellulose_yhjU"/>
    <property type="match status" value="1"/>
</dbReference>